<feature type="signal peptide" evidence="1">
    <location>
        <begin position="1"/>
        <end position="24"/>
    </location>
</feature>
<dbReference type="OrthoDB" id="7652321at2759"/>
<keyword evidence="1" id="KW-0732">Signal</keyword>
<organism evidence="4">
    <name type="scientific">Neodiprion lecontei</name>
    <name type="common">Redheaded pine sawfly</name>
    <dbReference type="NCBI Taxonomy" id="441921"/>
    <lineage>
        <taxon>Eukaryota</taxon>
        <taxon>Metazoa</taxon>
        <taxon>Ecdysozoa</taxon>
        <taxon>Arthropoda</taxon>
        <taxon>Hexapoda</taxon>
        <taxon>Insecta</taxon>
        <taxon>Pterygota</taxon>
        <taxon>Neoptera</taxon>
        <taxon>Endopterygota</taxon>
        <taxon>Hymenoptera</taxon>
        <taxon>Tenthredinoidea</taxon>
        <taxon>Diprionidae</taxon>
        <taxon>Diprioninae</taxon>
        <taxon>Neodiprion</taxon>
    </lineage>
</organism>
<evidence type="ECO:0000256" key="1">
    <source>
        <dbReference type="SAM" id="SignalP"/>
    </source>
</evidence>
<dbReference type="Proteomes" id="UP000829291">
    <property type="component" value="Chromosome 6"/>
</dbReference>
<gene>
    <name evidence="4" type="primary">LOC107220009</name>
</gene>
<dbReference type="Pfam" id="PF01683">
    <property type="entry name" value="EB"/>
    <property type="match status" value="1"/>
</dbReference>
<keyword evidence="3" id="KW-1185">Reference proteome</keyword>
<dbReference type="GeneID" id="107220009"/>
<dbReference type="InterPro" id="IPR006149">
    <property type="entry name" value="EB_dom"/>
</dbReference>
<dbReference type="RefSeq" id="XP_015513881.2">
    <property type="nucleotide sequence ID" value="XM_015658395.2"/>
</dbReference>
<evidence type="ECO:0000259" key="2">
    <source>
        <dbReference type="Pfam" id="PF01683"/>
    </source>
</evidence>
<protein>
    <submittedName>
        <fullName evidence="4">Teneurin-2</fullName>
    </submittedName>
</protein>
<dbReference type="InParanoid" id="A0A6J0BHD2"/>
<dbReference type="AlphaFoldDB" id="A0A6J0BHD2"/>
<evidence type="ECO:0000313" key="4">
    <source>
        <dbReference type="RefSeq" id="XP_015513881.2"/>
    </source>
</evidence>
<dbReference type="PANTHER" id="PTHR39069:SF8">
    <property type="entry name" value="FI17111P1"/>
    <property type="match status" value="1"/>
</dbReference>
<feature type="domain" description="EB" evidence="2">
    <location>
        <begin position="245"/>
        <end position="286"/>
    </location>
</feature>
<dbReference type="KEGG" id="nlo:107220009"/>
<sequence length="335" mass="35805">MALGKSSPTLIVFCIIFAAKTSDANLWDECWSNWMCNSWQLECVNFQCACISPYVPSMDNAKCVIGIDGVCERYQDECYDPNAHCNQTNSWIGTGSWCACKEGFTQDPETRLCAKNIGEECEADGTSCIEGSCVDGTCQCPAGLSPSQFGDSCGVAVGGTCTDDHPTCADPYAECQGSGSLCECKEGHQAVVREEDGMTVCRTALGGACQNAAECAAFNTSCELLRQGISACTCIVSYVPSEDRSACLPVVNHWASACQEDLQCTAMFGRYSTCSNNICDCQIGYIYSAADFGCVAIHGVAPRSNSESVKLLATTLLPYLPTEAKIAVHEILDEL</sequence>
<dbReference type="PANTHER" id="PTHR39069">
    <property type="entry name" value="ECDYSONE-INDUCIBLE GENE E1, ISOFORM A"/>
    <property type="match status" value="1"/>
</dbReference>
<name>A0A6J0BHD2_NEOLC</name>
<evidence type="ECO:0000313" key="3">
    <source>
        <dbReference type="Proteomes" id="UP000829291"/>
    </source>
</evidence>
<accession>A0A6J0BHD2</accession>
<proteinExistence type="predicted"/>
<reference evidence="4" key="1">
    <citation type="submission" date="2025-08" db="UniProtKB">
        <authorList>
            <consortium name="RefSeq"/>
        </authorList>
    </citation>
    <scope>IDENTIFICATION</scope>
    <source>
        <tissue evidence="4">Thorax and Abdomen</tissue>
    </source>
</reference>
<feature type="chain" id="PRO_5046528686" evidence="1">
    <location>
        <begin position="25"/>
        <end position="335"/>
    </location>
</feature>